<evidence type="ECO:0000256" key="2">
    <source>
        <dbReference type="ARBA" id="ARBA00022679"/>
    </source>
</evidence>
<feature type="region of interest" description="Disordered" evidence="7">
    <location>
        <begin position="696"/>
        <end position="751"/>
    </location>
</feature>
<dbReference type="Proteomes" id="UP001438707">
    <property type="component" value="Unassembled WGS sequence"/>
</dbReference>
<keyword evidence="2" id="KW-0808">Transferase</keyword>
<feature type="binding site" evidence="6">
    <location>
        <position position="485"/>
    </location>
    <ligand>
        <name>ATP</name>
        <dbReference type="ChEBI" id="CHEBI:30616"/>
    </ligand>
</feature>
<dbReference type="SUPFAM" id="SSF56112">
    <property type="entry name" value="Protein kinase-like (PK-like)"/>
    <property type="match status" value="1"/>
</dbReference>
<dbReference type="PROSITE" id="PS50011">
    <property type="entry name" value="PROTEIN_KINASE_DOM"/>
    <property type="match status" value="1"/>
</dbReference>
<evidence type="ECO:0000313" key="10">
    <source>
        <dbReference type="EMBL" id="KAK9819112.1"/>
    </source>
</evidence>
<evidence type="ECO:0000259" key="9">
    <source>
        <dbReference type="PROSITE" id="PS50011"/>
    </source>
</evidence>
<reference evidence="10 11" key="1">
    <citation type="journal article" date="2024" name="Nat. Commun.">
        <title>Phylogenomics reveals the evolutionary origins of lichenization in chlorophyte algae.</title>
        <authorList>
            <person name="Puginier C."/>
            <person name="Libourel C."/>
            <person name="Otte J."/>
            <person name="Skaloud P."/>
            <person name="Haon M."/>
            <person name="Grisel S."/>
            <person name="Petersen M."/>
            <person name="Berrin J.G."/>
            <person name="Delaux P.M."/>
            <person name="Dal Grande F."/>
            <person name="Keller J."/>
        </authorList>
    </citation>
    <scope>NUCLEOTIDE SEQUENCE [LARGE SCALE GENOMIC DNA]</scope>
    <source>
        <strain evidence="10 11">SAG 2145</strain>
    </source>
</reference>
<keyword evidence="11" id="KW-1185">Reference proteome</keyword>
<feature type="chain" id="PRO_5043699385" description="Protein kinase domain-containing protein" evidence="8">
    <location>
        <begin position="19"/>
        <end position="751"/>
    </location>
</feature>
<evidence type="ECO:0000256" key="4">
    <source>
        <dbReference type="ARBA" id="ARBA00022777"/>
    </source>
</evidence>
<evidence type="ECO:0000256" key="7">
    <source>
        <dbReference type="SAM" id="MobiDB-lite"/>
    </source>
</evidence>
<feature type="region of interest" description="Disordered" evidence="7">
    <location>
        <begin position="380"/>
        <end position="422"/>
    </location>
</feature>
<dbReference type="InterPro" id="IPR051681">
    <property type="entry name" value="Ser/Thr_Kinases-Pseudokinases"/>
</dbReference>
<gene>
    <name evidence="10" type="ORF">WJX74_003168</name>
</gene>
<evidence type="ECO:0000256" key="8">
    <source>
        <dbReference type="SAM" id="SignalP"/>
    </source>
</evidence>
<evidence type="ECO:0000256" key="5">
    <source>
        <dbReference type="ARBA" id="ARBA00022840"/>
    </source>
</evidence>
<dbReference type="SMART" id="SM00220">
    <property type="entry name" value="S_TKc"/>
    <property type="match status" value="1"/>
</dbReference>
<dbReference type="InterPro" id="IPR001245">
    <property type="entry name" value="Ser-Thr/Tyr_kinase_cat_dom"/>
</dbReference>
<dbReference type="PROSITE" id="PS00108">
    <property type="entry name" value="PROTEIN_KINASE_ST"/>
    <property type="match status" value="1"/>
</dbReference>
<dbReference type="PROSITE" id="PS00107">
    <property type="entry name" value="PROTEIN_KINASE_ATP"/>
    <property type="match status" value="1"/>
</dbReference>
<evidence type="ECO:0000256" key="1">
    <source>
        <dbReference type="ARBA" id="ARBA00022527"/>
    </source>
</evidence>
<proteinExistence type="predicted"/>
<dbReference type="InterPro" id="IPR000719">
    <property type="entry name" value="Prot_kinase_dom"/>
</dbReference>
<dbReference type="InterPro" id="IPR011009">
    <property type="entry name" value="Kinase-like_dom_sf"/>
</dbReference>
<feature type="domain" description="Protein kinase" evidence="9">
    <location>
        <begin position="457"/>
        <end position="695"/>
    </location>
</feature>
<keyword evidence="4" id="KW-0418">Kinase</keyword>
<feature type="compositionally biased region" description="Basic and acidic residues" evidence="7">
    <location>
        <begin position="727"/>
        <end position="740"/>
    </location>
</feature>
<feature type="compositionally biased region" description="Polar residues" evidence="7">
    <location>
        <begin position="393"/>
        <end position="404"/>
    </location>
</feature>
<feature type="signal peptide" evidence="8">
    <location>
        <begin position="1"/>
        <end position="18"/>
    </location>
</feature>
<organism evidence="10 11">
    <name type="scientific">Apatococcus lobatus</name>
    <dbReference type="NCBI Taxonomy" id="904363"/>
    <lineage>
        <taxon>Eukaryota</taxon>
        <taxon>Viridiplantae</taxon>
        <taxon>Chlorophyta</taxon>
        <taxon>core chlorophytes</taxon>
        <taxon>Trebouxiophyceae</taxon>
        <taxon>Chlorellales</taxon>
        <taxon>Chlorellaceae</taxon>
        <taxon>Apatococcus</taxon>
    </lineage>
</organism>
<evidence type="ECO:0000256" key="6">
    <source>
        <dbReference type="PROSITE-ProRule" id="PRU10141"/>
    </source>
</evidence>
<dbReference type="PRINTS" id="PR00109">
    <property type="entry name" value="TYRKINASE"/>
</dbReference>
<dbReference type="Pfam" id="PF00069">
    <property type="entry name" value="Pkinase"/>
    <property type="match status" value="1"/>
</dbReference>
<dbReference type="EMBL" id="JALJOS010000050">
    <property type="protein sequence ID" value="KAK9819112.1"/>
    <property type="molecule type" value="Genomic_DNA"/>
</dbReference>
<feature type="compositionally biased region" description="Basic and acidic residues" evidence="7">
    <location>
        <begin position="282"/>
        <end position="305"/>
    </location>
</feature>
<sequence>MWRLSVFYWSLLTVLGLGAPTTEQQLACKGAGNLTEVLCSRSDTSMMCSLLGPPQTAAVAPPHWSLDARLTILAMPDSALHRAWRMRLIDASEDAWEALASGSRQVQRGGLRLLWVVDASVAPPHLPEEQELKAWHVDVYGDGHPPLEHVSFSHGPEGTLIAKHRWHTASVTDSVQVCGGSWILFVDGPLAPTELRLDAVPHSKLGWLATWSKSLAQYGLFLGIVVGALGVWILKPIVDEARLPKLSADGKNGLLNLDVQARSCSLRASTPSRDFPQQAKLSQERPSGRSPQERQPRADPWDRQDSPWAGLQAPSDVGLASQGKGPWKRTENGLPLGLSVSTSPSIPESPEDHVSIASSQQLSSLESLLLPLADEPELSLRTPLSTRPLRPSLTMSRSPQGSPVSNTTSAGGSARSAANTKSSQQLAWEVVDQRLKQWENQSWQLREEDLEICLRPDGSDWRLGTGSYGTVYRGLMHQSTPVAVKIIREQSQQEKLRFVQEISLLKNLRHTNIVQFTGALIDPDQIVLATEFMPRGDLWHALRGDTQRLFAWSRRGRQVALDIVRGLVYMHSKSVVHLDIKSCNVLLSRDGVAKVADVGLARLLTREGAQVSVQGTFEWAAPELLMGQACTDKADIYSLGVVLWEIITGEEARLRALRDISDHEAPANIARVVDACRESNPKDRPTAVEVFELFTSSDSDRPRPPSRSLGRAATQPVNGRAAAKLPPADRVKSLDPERAYSPKVSLADPVL</sequence>
<dbReference type="GO" id="GO:0004674">
    <property type="term" value="F:protein serine/threonine kinase activity"/>
    <property type="evidence" value="ECO:0007669"/>
    <property type="project" value="UniProtKB-KW"/>
</dbReference>
<dbReference type="GO" id="GO:0005524">
    <property type="term" value="F:ATP binding"/>
    <property type="evidence" value="ECO:0007669"/>
    <property type="project" value="UniProtKB-UniRule"/>
</dbReference>
<dbReference type="PANTHER" id="PTHR44329">
    <property type="entry name" value="SERINE/THREONINE-PROTEIN KINASE TNNI3K-RELATED"/>
    <property type="match status" value="1"/>
</dbReference>
<keyword evidence="8" id="KW-0732">Signal</keyword>
<feature type="compositionally biased region" description="Low complexity" evidence="7">
    <location>
        <begin position="405"/>
        <end position="420"/>
    </location>
</feature>
<evidence type="ECO:0000313" key="11">
    <source>
        <dbReference type="Proteomes" id="UP001438707"/>
    </source>
</evidence>
<feature type="region of interest" description="Disordered" evidence="7">
    <location>
        <begin position="268"/>
        <end position="358"/>
    </location>
</feature>
<dbReference type="InterPro" id="IPR017441">
    <property type="entry name" value="Protein_kinase_ATP_BS"/>
</dbReference>
<keyword evidence="1" id="KW-0723">Serine/threonine-protein kinase</keyword>
<dbReference type="InterPro" id="IPR008271">
    <property type="entry name" value="Ser/Thr_kinase_AS"/>
</dbReference>
<evidence type="ECO:0000256" key="3">
    <source>
        <dbReference type="ARBA" id="ARBA00022741"/>
    </source>
</evidence>
<dbReference type="PANTHER" id="PTHR44329:SF298">
    <property type="entry name" value="MIXED LINEAGE KINASE DOMAIN-LIKE PROTEIN"/>
    <property type="match status" value="1"/>
</dbReference>
<dbReference type="AlphaFoldDB" id="A0AAW1QCC7"/>
<keyword evidence="3 6" id="KW-0547">Nucleotide-binding</keyword>
<protein>
    <recommendedName>
        <fullName evidence="9">Protein kinase domain-containing protein</fullName>
    </recommendedName>
</protein>
<comment type="caution">
    <text evidence="10">The sequence shown here is derived from an EMBL/GenBank/DDBJ whole genome shotgun (WGS) entry which is preliminary data.</text>
</comment>
<name>A0AAW1QCC7_9CHLO</name>
<dbReference type="Gene3D" id="1.10.510.10">
    <property type="entry name" value="Transferase(Phosphotransferase) domain 1"/>
    <property type="match status" value="1"/>
</dbReference>
<keyword evidence="5 6" id="KW-0067">ATP-binding</keyword>
<accession>A0AAW1QCC7</accession>